<accession>A0A6J4U754</accession>
<protein>
    <submittedName>
        <fullName evidence="1">Uncharacterized protein</fullName>
    </submittedName>
</protein>
<dbReference type="AlphaFoldDB" id="A0A6J4U754"/>
<proteinExistence type="predicted"/>
<name>A0A6J4U754_9BACT</name>
<sequence length="87" mass="9292">MTDKSSVGGMIGASIVNQLWLNASMMALLDESGLPEDQMRALHQGLQSTAMKLVEALESSDPGARERIAAMVPELFRSNSDDNGLDA</sequence>
<evidence type="ECO:0000313" key="1">
    <source>
        <dbReference type="EMBL" id="CAA9542481.1"/>
    </source>
</evidence>
<organism evidence="1">
    <name type="scientific">uncultured Thermomicrobiales bacterium</name>
    <dbReference type="NCBI Taxonomy" id="1645740"/>
    <lineage>
        <taxon>Bacteria</taxon>
        <taxon>Pseudomonadati</taxon>
        <taxon>Thermomicrobiota</taxon>
        <taxon>Thermomicrobia</taxon>
        <taxon>Thermomicrobiales</taxon>
        <taxon>environmental samples</taxon>
    </lineage>
</organism>
<gene>
    <name evidence="1" type="ORF">AVDCRST_MAG43-259</name>
</gene>
<reference evidence="1" key="1">
    <citation type="submission" date="2020-02" db="EMBL/GenBank/DDBJ databases">
        <authorList>
            <person name="Meier V. D."/>
        </authorList>
    </citation>
    <scope>NUCLEOTIDE SEQUENCE</scope>
    <source>
        <strain evidence="1">AVDCRST_MAG43</strain>
    </source>
</reference>
<dbReference type="EMBL" id="CADCWI010000015">
    <property type="protein sequence ID" value="CAA9542481.1"/>
    <property type="molecule type" value="Genomic_DNA"/>
</dbReference>